<accession>A0A084JJ36</accession>
<evidence type="ECO:0000313" key="3">
    <source>
        <dbReference type="EMBL" id="KEZ88970.1"/>
    </source>
</evidence>
<dbReference type="Proteomes" id="UP000028525">
    <property type="component" value="Unassembled WGS sequence"/>
</dbReference>
<gene>
    <name evidence="3" type="ORF">IO98_17615</name>
</gene>
<evidence type="ECO:0000256" key="1">
    <source>
        <dbReference type="ARBA" id="ARBA00038240"/>
    </source>
</evidence>
<dbReference type="PANTHER" id="PTHR21064:SF6">
    <property type="entry name" value="AMINOGLYCOSIDE PHOSPHOTRANSFERASE DOMAIN-CONTAINING PROTEIN"/>
    <property type="match status" value="1"/>
</dbReference>
<sequence>MENSIIADLEESYGLICNQITPVEGGWLNQKWKVTTDKCELLVKQFSNKRYSREKLELVESALQRQIILEKNGVPCPSISLSGGHAIRLLNNETAYMVMEFRQGKMEDPNTVTIMQMRSLGNACGLMHKAFLQLPTLSVKGFPINSGRVIDSLWANFYARKQESSSGLPIEYRKALLMQEPILKQLTNEFFDKMPKGIAHEDFSSDNILFDVDCVSAIIDFDRNHYSYIWHDIGRAILSFALRNNRIDTNKTYAFLEGYSQHLALTMPDIADALRLSWCIEVPWWIKPELFRENREKIVRFKNEMLWLTEYWFELDSLLCP</sequence>
<feature type="domain" description="Aminoglycoside phosphotransferase" evidence="2">
    <location>
        <begin position="20"/>
        <end position="262"/>
    </location>
</feature>
<organism evidence="3 4">
    <name type="scientific">Lacrimispora celerecrescens</name>
    <dbReference type="NCBI Taxonomy" id="29354"/>
    <lineage>
        <taxon>Bacteria</taxon>
        <taxon>Bacillati</taxon>
        <taxon>Bacillota</taxon>
        <taxon>Clostridia</taxon>
        <taxon>Lachnospirales</taxon>
        <taxon>Lachnospiraceae</taxon>
        <taxon>Lacrimispora</taxon>
    </lineage>
</organism>
<name>A0A084JJ36_9FIRM</name>
<dbReference type="AlphaFoldDB" id="A0A084JJ36"/>
<evidence type="ECO:0000313" key="4">
    <source>
        <dbReference type="Proteomes" id="UP000028525"/>
    </source>
</evidence>
<dbReference type="InterPro" id="IPR011009">
    <property type="entry name" value="Kinase-like_dom_sf"/>
</dbReference>
<dbReference type="Pfam" id="PF01636">
    <property type="entry name" value="APH"/>
    <property type="match status" value="1"/>
</dbReference>
<dbReference type="OrthoDB" id="9777460at2"/>
<dbReference type="PANTHER" id="PTHR21064">
    <property type="entry name" value="AMINOGLYCOSIDE PHOSPHOTRANSFERASE DOMAIN-CONTAINING PROTEIN-RELATED"/>
    <property type="match status" value="1"/>
</dbReference>
<comment type="caution">
    <text evidence="3">The sequence shown here is derived from an EMBL/GenBank/DDBJ whole genome shotgun (WGS) entry which is preliminary data.</text>
</comment>
<dbReference type="RefSeq" id="WP_038283312.1">
    <property type="nucleotide sequence ID" value="NZ_JPME01000022.1"/>
</dbReference>
<dbReference type="EMBL" id="JPME01000022">
    <property type="protein sequence ID" value="KEZ88970.1"/>
    <property type="molecule type" value="Genomic_DNA"/>
</dbReference>
<dbReference type="Gene3D" id="3.90.1200.10">
    <property type="match status" value="1"/>
</dbReference>
<dbReference type="GO" id="GO:0019202">
    <property type="term" value="F:amino acid kinase activity"/>
    <property type="evidence" value="ECO:0007669"/>
    <property type="project" value="TreeGrafter"/>
</dbReference>
<proteinExistence type="inferred from homology"/>
<reference evidence="3 4" key="1">
    <citation type="submission" date="2014-07" db="EMBL/GenBank/DDBJ databases">
        <title>Draft genome of Clostridium celerecrescens 152B isolated from sediments associated with methane hydrate from Krishna Godavari basin.</title>
        <authorList>
            <person name="Honkalas V.S."/>
            <person name="Dabir A.P."/>
            <person name="Arora P."/>
            <person name="Dhakephalkar P.K."/>
        </authorList>
    </citation>
    <scope>NUCLEOTIDE SEQUENCE [LARGE SCALE GENOMIC DNA]</scope>
    <source>
        <strain evidence="3 4">152B</strain>
    </source>
</reference>
<dbReference type="Gene3D" id="3.30.200.20">
    <property type="entry name" value="Phosphorylase Kinase, domain 1"/>
    <property type="match status" value="1"/>
</dbReference>
<comment type="similarity">
    <text evidence="1">Belongs to the pseudomonas-type ThrB family.</text>
</comment>
<dbReference type="InterPro" id="IPR002575">
    <property type="entry name" value="Aminoglycoside_PTrfase"/>
</dbReference>
<dbReference type="SUPFAM" id="SSF56112">
    <property type="entry name" value="Protein kinase-like (PK-like)"/>
    <property type="match status" value="1"/>
</dbReference>
<dbReference type="STRING" id="29354.IO98_17615"/>
<dbReference type="InterPro" id="IPR050249">
    <property type="entry name" value="Pseudomonas-type_ThrB"/>
</dbReference>
<protein>
    <recommendedName>
        <fullName evidence="2">Aminoglycoside phosphotransferase domain-containing protein</fullName>
    </recommendedName>
</protein>
<evidence type="ECO:0000259" key="2">
    <source>
        <dbReference type="Pfam" id="PF01636"/>
    </source>
</evidence>
<keyword evidence="4" id="KW-1185">Reference proteome</keyword>